<dbReference type="Pfam" id="PF05368">
    <property type="entry name" value="NmrA"/>
    <property type="match status" value="1"/>
</dbReference>
<evidence type="ECO:0000259" key="3">
    <source>
        <dbReference type="Pfam" id="PF05368"/>
    </source>
</evidence>
<name>A0ABZ1DA44_9TREE</name>
<dbReference type="RefSeq" id="XP_062795028.1">
    <property type="nucleotide sequence ID" value="XM_062938977.1"/>
</dbReference>
<organism evidence="4 5">
    <name type="scientific">Kwoniella shivajii</name>
    <dbReference type="NCBI Taxonomy" id="564305"/>
    <lineage>
        <taxon>Eukaryota</taxon>
        <taxon>Fungi</taxon>
        <taxon>Dikarya</taxon>
        <taxon>Basidiomycota</taxon>
        <taxon>Agaricomycotina</taxon>
        <taxon>Tremellomycetes</taxon>
        <taxon>Tremellales</taxon>
        <taxon>Cryptococcaceae</taxon>
        <taxon>Kwoniella</taxon>
    </lineage>
</organism>
<dbReference type="Gene3D" id="3.90.25.10">
    <property type="entry name" value="UDP-galactose 4-epimerase, domain 1"/>
    <property type="match status" value="1"/>
</dbReference>
<evidence type="ECO:0000313" key="4">
    <source>
        <dbReference type="EMBL" id="WRT70289.1"/>
    </source>
</evidence>
<evidence type="ECO:0000313" key="5">
    <source>
        <dbReference type="Proteomes" id="UP001329825"/>
    </source>
</evidence>
<protein>
    <recommendedName>
        <fullName evidence="3">NmrA-like domain-containing protein</fullName>
    </recommendedName>
</protein>
<dbReference type="GeneID" id="87959417"/>
<dbReference type="PANTHER" id="PTHR42748">
    <property type="entry name" value="NITROGEN METABOLITE REPRESSION PROTEIN NMRA FAMILY MEMBER"/>
    <property type="match status" value="1"/>
</dbReference>
<dbReference type="SUPFAM" id="SSF51735">
    <property type="entry name" value="NAD(P)-binding Rossmann-fold domains"/>
    <property type="match status" value="1"/>
</dbReference>
<feature type="domain" description="NmrA-like" evidence="3">
    <location>
        <begin position="5"/>
        <end position="246"/>
    </location>
</feature>
<evidence type="ECO:0000256" key="2">
    <source>
        <dbReference type="ARBA" id="ARBA00022857"/>
    </source>
</evidence>
<dbReference type="Proteomes" id="UP001329825">
    <property type="component" value="Chromosome 10"/>
</dbReference>
<dbReference type="EMBL" id="CP141890">
    <property type="protein sequence ID" value="WRT70289.1"/>
    <property type="molecule type" value="Genomic_DNA"/>
</dbReference>
<accession>A0ABZ1DA44</accession>
<keyword evidence="2" id="KW-0521">NADP</keyword>
<evidence type="ECO:0000256" key="1">
    <source>
        <dbReference type="ARBA" id="ARBA00006328"/>
    </source>
</evidence>
<keyword evidence="5" id="KW-1185">Reference proteome</keyword>
<dbReference type="InterPro" id="IPR036291">
    <property type="entry name" value="NAD(P)-bd_dom_sf"/>
</dbReference>
<dbReference type="Gene3D" id="3.40.50.720">
    <property type="entry name" value="NAD(P)-binding Rossmann-like Domain"/>
    <property type="match status" value="1"/>
</dbReference>
<dbReference type="PANTHER" id="PTHR42748:SF7">
    <property type="entry name" value="NMRA LIKE REDOX SENSOR 1-RELATED"/>
    <property type="match status" value="1"/>
</dbReference>
<sequence>MSSVKNIIVFGSTGQQGSAFIEGLSKYNTPSSIYNIFALSRNVTAGSSTRLSNLPGVKVIQVAKNYMDKPEQAFESTGLNVSDVHGVFNVQGYVSEAVELAQAKSIIDVSKKYGVKHFIQSSISFGGLEDTKAPGMEVKRQIEDYLIESGIGYTILRPTQFMDNLLPSSAFMFKISRTMLIRQTFYNNPSRKHQLISTRDIGHSGSESIHNPSKYLNRIIELAGDELTVQEIQDVYEKIMDKPIDLLAFWPLVSFVKWVSPLGPMSRFFDDHGFKVDIPKLREDLPEVEFEDLASFLKRYKASH</sequence>
<gene>
    <name evidence="4" type="ORF">IL334_007287</name>
</gene>
<reference evidence="4 5" key="1">
    <citation type="submission" date="2024-01" db="EMBL/GenBank/DDBJ databases">
        <title>Comparative genomics of Cryptococcus and Kwoniella reveals pathogenesis evolution and contrasting modes of karyotype evolution via chromosome fusion or intercentromeric recombination.</title>
        <authorList>
            <person name="Coelho M.A."/>
            <person name="David-Palma M."/>
            <person name="Shea T."/>
            <person name="Bowers K."/>
            <person name="McGinley-Smith S."/>
            <person name="Mohammad A.W."/>
            <person name="Gnirke A."/>
            <person name="Yurkov A.M."/>
            <person name="Nowrousian M."/>
            <person name="Sun S."/>
            <person name="Cuomo C.A."/>
            <person name="Heitman J."/>
        </authorList>
    </citation>
    <scope>NUCLEOTIDE SEQUENCE [LARGE SCALE GENOMIC DNA]</scope>
    <source>
        <strain evidence="4">CBS 11374</strain>
    </source>
</reference>
<proteinExistence type="inferred from homology"/>
<dbReference type="InterPro" id="IPR008030">
    <property type="entry name" value="NmrA-like"/>
</dbReference>
<dbReference type="InterPro" id="IPR051164">
    <property type="entry name" value="NmrA-like_oxidored"/>
</dbReference>
<comment type="similarity">
    <text evidence="1">Belongs to the NmrA-type oxidoreductase family.</text>
</comment>